<protein>
    <recommendedName>
        <fullName evidence="1">2EXR domain-containing protein</fullName>
    </recommendedName>
</protein>
<proteinExistence type="predicted"/>
<dbReference type="PANTHER" id="PTHR35910:SF1">
    <property type="entry name" value="2EXR DOMAIN-CONTAINING PROTEIN"/>
    <property type="match status" value="1"/>
</dbReference>
<keyword evidence="3" id="KW-1185">Reference proteome</keyword>
<dbReference type="AlphaFoldDB" id="A0A2J6PYP8"/>
<feature type="domain" description="2EXR" evidence="1">
    <location>
        <begin position="110"/>
        <end position="201"/>
    </location>
</feature>
<accession>A0A2J6PYP8</accession>
<dbReference type="Pfam" id="PF20150">
    <property type="entry name" value="2EXR"/>
    <property type="match status" value="1"/>
</dbReference>
<evidence type="ECO:0000259" key="1">
    <source>
        <dbReference type="Pfam" id="PF20150"/>
    </source>
</evidence>
<dbReference type="EMBL" id="KZ613490">
    <property type="protein sequence ID" value="PMD19159.1"/>
    <property type="molecule type" value="Genomic_DNA"/>
</dbReference>
<dbReference type="PANTHER" id="PTHR35910">
    <property type="entry name" value="2EXR DOMAIN-CONTAINING PROTEIN"/>
    <property type="match status" value="1"/>
</dbReference>
<organism evidence="2 3">
    <name type="scientific">Hyaloscypha hepaticicola</name>
    <dbReference type="NCBI Taxonomy" id="2082293"/>
    <lineage>
        <taxon>Eukaryota</taxon>
        <taxon>Fungi</taxon>
        <taxon>Dikarya</taxon>
        <taxon>Ascomycota</taxon>
        <taxon>Pezizomycotina</taxon>
        <taxon>Leotiomycetes</taxon>
        <taxon>Helotiales</taxon>
        <taxon>Hyaloscyphaceae</taxon>
        <taxon>Hyaloscypha</taxon>
    </lineage>
</organism>
<name>A0A2J6PYP8_9HELO</name>
<dbReference type="InterPro" id="IPR045518">
    <property type="entry name" value="2EXR"/>
</dbReference>
<dbReference type="OrthoDB" id="3475553at2759"/>
<reference evidence="2 3" key="1">
    <citation type="submission" date="2016-05" db="EMBL/GenBank/DDBJ databases">
        <title>A degradative enzymes factory behind the ericoid mycorrhizal symbiosis.</title>
        <authorList>
            <consortium name="DOE Joint Genome Institute"/>
            <person name="Martino E."/>
            <person name="Morin E."/>
            <person name="Grelet G."/>
            <person name="Kuo A."/>
            <person name="Kohler A."/>
            <person name="Daghino S."/>
            <person name="Barry K."/>
            <person name="Choi C."/>
            <person name="Cichocki N."/>
            <person name="Clum A."/>
            <person name="Copeland A."/>
            <person name="Hainaut M."/>
            <person name="Haridas S."/>
            <person name="Labutti K."/>
            <person name="Lindquist E."/>
            <person name="Lipzen A."/>
            <person name="Khouja H.-R."/>
            <person name="Murat C."/>
            <person name="Ohm R."/>
            <person name="Olson A."/>
            <person name="Spatafora J."/>
            <person name="Veneault-Fourrey C."/>
            <person name="Henrissat B."/>
            <person name="Grigoriev I."/>
            <person name="Martin F."/>
            <person name="Perotto S."/>
        </authorList>
    </citation>
    <scope>NUCLEOTIDE SEQUENCE [LARGE SCALE GENOMIC DNA]</scope>
    <source>
        <strain evidence="2 3">UAMH 7357</strain>
    </source>
</reference>
<gene>
    <name evidence="2" type="ORF">NA56DRAFT_724710</name>
</gene>
<evidence type="ECO:0000313" key="2">
    <source>
        <dbReference type="EMBL" id="PMD19159.1"/>
    </source>
</evidence>
<sequence>MVSTRRFVYRASGQSKVVKEIPSQDEAIRDLSLAEDTQIALGCQSKVGKEFPSQEEAIPELSPAEEPQIALSPQLSKDDLKAFLEGIQASTSNIHSISTALIKSGAVGGFVRFPKLPPELRFKIWKTCLPSQRIVEFYAKVVDKAGAGQTEANIGIKQAPHVFFRVTREARQIALERYSLQLSKSKYKLANTRIDLKTDFLCLAAKTAAFASLDLSILKHIWSPQAMLLKTIGTTWFKWNMALLEHLLKTFKVADELILFLPDRSGASGGPGEKKIVVRKMEDFLETREDISG</sequence>
<dbReference type="Proteomes" id="UP000235672">
    <property type="component" value="Unassembled WGS sequence"/>
</dbReference>
<evidence type="ECO:0000313" key="3">
    <source>
        <dbReference type="Proteomes" id="UP000235672"/>
    </source>
</evidence>